<dbReference type="InterPro" id="IPR003439">
    <property type="entry name" value="ABC_transporter-like_ATP-bd"/>
</dbReference>
<dbReference type="GO" id="GO:0005886">
    <property type="term" value="C:plasma membrane"/>
    <property type="evidence" value="ECO:0007669"/>
    <property type="project" value="UniProtKB-SubCell"/>
</dbReference>
<keyword evidence="4" id="KW-1003">Cell membrane</keyword>
<evidence type="ECO:0000256" key="7">
    <source>
        <dbReference type="ARBA" id="ARBA00023136"/>
    </source>
</evidence>
<dbReference type="InterPro" id="IPR050388">
    <property type="entry name" value="ABC_Ni/Peptide_Import"/>
</dbReference>
<comment type="subcellular location">
    <subcellularLocation>
        <location evidence="1">Cell inner membrane</location>
        <topology evidence="1">Peripheral membrane protein</topology>
    </subcellularLocation>
</comment>
<organism evidence="10 11">
    <name type="scientific">Desulfovibrio psychrotolerans</name>
    <dbReference type="NCBI Taxonomy" id="415242"/>
    <lineage>
        <taxon>Bacteria</taxon>
        <taxon>Pseudomonadati</taxon>
        <taxon>Thermodesulfobacteriota</taxon>
        <taxon>Desulfovibrionia</taxon>
        <taxon>Desulfovibrionales</taxon>
        <taxon>Desulfovibrionaceae</taxon>
        <taxon>Desulfovibrio</taxon>
    </lineage>
</organism>
<proteinExistence type="inferred from homology"/>
<dbReference type="InterPro" id="IPR027417">
    <property type="entry name" value="P-loop_NTPase"/>
</dbReference>
<reference evidence="10 11" key="1">
    <citation type="submission" date="2020-05" db="EMBL/GenBank/DDBJ databases">
        <title>Draft genome sequence of Desulfovibrio psychrotolerans JS1T.</title>
        <authorList>
            <person name="Ueno A."/>
            <person name="Tamazawa S."/>
            <person name="Tamamura S."/>
            <person name="Murakami T."/>
            <person name="Kiyama T."/>
            <person name="Inomata H."/>
            <person name="Amano Y."/>
            <person name="Miyakawa K."/>
            <person name="Tamaki H."/>
            <person name="Naganuma T."/>
            <person name="Kaneko K."/>
        </authorList>
    </citation>
    <scope>NUCLEOTIDE SEQUENCE [LARGE SCALE GENOMIC DNA]</scope>
    <source>
        <strain evidence="10 11">JS1</strain>
    </source>
</reference>
<accession>A0A7J0BSU1</accession>
<keyword evidence="6 10" id="KW-0067">ATP-binding</keyword>
<dbReference type="InterPro" id="IPR017871">
    <property type="entry name" value="ABC_transporter-like_CS"/>
</dbReference>
<evidence type="ECO:0000313" key="11">
    <source>
        <dbReference type="Proteomes" id="UP000503820"/>
    </source>
</evidence>
<dbReference type="EMBL" id="BLVP01000007">
    <property type="protein sequence ID" value="GFM36770.1"/>
    <property type="molecule type" value="Genomic_DNA"/>
</dbReference>
<dbReference type="AlphaFoldDB" id="A0A7J0BSU1"/>
<feature type="domain" description="ABC transporter" evidence="9">
    <location>
        <begin position="36"/>
        <end position="278"/>
    </location>
</feature>
<evidence type="ECO:0000256" key="4">
    <source>
        <dbReference type="ARBA" id="ARBA00022475"/>
    </source>
</evidence>
<dbReference type="InterPro" id="IPR003593">
    <property type="entry name" value="AAA+_ATPase"/>
</dbReference>
<dbReference type="RefSeq" id="WP_174409426.1">
    <property type="nucleotide sequence ID" value="NZ_BLVP01000007.1"/>
</dbReference>
<evidence type="ECO:0000259" key="9">
    <source>
        <dbReference type="PROSITE" id="PS50893"/>
    </source>
</evidence>
<keyword evidence="5" id="KW-0547">Nucleotide-binding</keyword>
<evidence type="ECO:0000256" key="1">
    <source>
        <dbReference type="ARBA" id="ARBA00004417"/>
    </source>
</evidence>
<evidence type="ECO:0000256" key="2">
    <source>
        <dbReference type="ARBA" id="ARBA00005417"/>
    </source>
</evidence>
<name>A0A7J0BSU1_9BACT</name>
<dbReference type="PROSITE" id="PS50893">
    <property type="entry name" value="ABC_TRANSPORTER_2"/>
    <property type="match status" value="1"/>
</dbReference>
<evidence type="ECO:0000256" key="3">
    <source>
        <dbReference type="ARBA" id="ARBA00022448"/>
    </source>
</evidence>
<dbReference type="GO" id="GO:0005524">
    <property type="term" value="F:ATP binding"/>
    <property type="evidence" value="ECO:0007669"/>
    <property type="project" value="UniProtKB-KW"/>
</dbReference>
<feature type="region of interest" description="Disordered" evidence="8">
    <location>
        <begin position="1"/>
        <end position="22"/>
    </location>
</feature>
<sequence>MSQQTRPPQAPPQTSPPATSTGVQNACTTFCRDAFLTVQNLHVRTAAKELVSNVTFSAAKGRVLGLVGESGSGKSLTCLAALGLLPKGLSAQGTVTIDGTVITEATPMHRIRGRRIAMILQNPMSCFDPVFTIRTHFRETLTAHGLGKDISDTRLESVLTEVGFPEPRGVLDLYPFQMSGGMLQRVMIALALVLEAPFLIADEPTTDLDTVAQAKVLDLLACLKERCSMGMLLVTHDLGVIARLADDVAVMRHGVLVEQGSVTDLFSAPRHPYTQELIGTHLRLAGLDFALQGRN</sequence>
<keyword evidence="7" id="KW-0472">Membrane</keyword>
<evidence type="ECO:0000256" key="6">
    <source>
        <dbReference type="ARBA" id="ARBA00022840"/>
    </source>
</evidence>
<dbReference type="SMART" id="SM00382">
    <property type="entry name" value="AAA"/>
    <property type="match status" value="1"/>
</dbReference>
<evidence type="ECO:0000256" key="5">
    <source>
        <dbReference type="ARBA" id="ARBA00022741"/>
    </source>
</evidence>
<dbReference type="GO" id="GO:0016887">
    <property type="term" value="F:ATP hydrolysis activity"/>
    <property type="evidence" value="ECO:0007669"/>
    <property type="project" value="InterPro"/>
</dbReference>
<comment type="caution">
    <text evidence="10">The sequence shown here is derived from an EMBL/GenBank/DDBJ whole genome shotgun (WGS) entry which is preliminary data.</text>
</comment>
<dbReference type="CDD" id="cd03257">
    <property type="entry name" value="ABC_NikE_OppD_transporters"/>
    <property type="match status" value="1"/>
</dbReference>
<evidence type="ECO:0000256" key="8">
    <source>
        <dbReference type="SAM" id="MobiDB-lite"/>
    </source>
</evidence>
<protein>
    <submittedName>
        <fullName evidence="10">Nickel import ATP-binding protein NikD</fullName>
    </submittedName>
</protein>
<keyword evidence="11" id="KW-1185">Reference proteome</keyword>
<dbReference type="SUPFAM" id="SSF52540">
    <property type="entry name" value="P-loop containing nucleoside triphosphate hydrolases"/>
    <property type="match status" value="1"/>
</dbReference>
<dbReference type="PROSITE" id="PS00211">
    <property type="entry name" value="ABC_TRANSPORTER_1"/>
    <property type="match status" value="1"/>
</dbReference>
<dbReference type="PANTHER" id="PTHR43297">
    <property type="entry name" value="OLIGOPEPTIDE TRANSPORT ATP-BINDING PROTEIN APPD"/>
    <property type="match status" value="1"/>
</dbReference>
<dbReference type="PANTHER" id="PTHR43297:SF2">
    <property type="entry name" value="DIPEPTIDE TRANSPORT ATP-BINDING PROTEIN DPPD"/>
    <property type="match status" value="1"/>
</dbReference>
<evidence type="ECO:0000313" key="10">
    <source>
        <dbReference type="EMBL" id="GFM36770.1"/>
    </source>
</evidence>
<gene>
    <name evidence="10" type="primary">nikD</name>
    <name evidence="10" type="ORF">DSM19430T_14540</name>
</gene>
<keyword evidence="3" id="KW-0813">Transport</keyword>
<dbReference type="Proteomes" id="UP000503820">
    <property type="component" value="Unassembled WGS sequence"/>
</dbReference>
<dbReference type="Pfam" id="PF00005">
    <property type="entry name" value="ABC_tran"/>
    <property type="match status" value="1"/>
</dbReference>
<dbReference type="Gene3D" id="3.40.50.300">
    <property type="entry name" value="P-loop containing nucleotide triphosphate hydrolases"/>
    <property type="match status" value="1"/>
</dbReference>
<comment type="similarity">
    <text evidence="2">Belongs to the ABC transporter superfamily.</text>
</comment>